<sequence>MDEKNFEALVIGGGIAGIAVAYAFAKRKQKVLLVERNSYLASEASGNPSGMVYPFLTKKESIDSIFSLKAFDYVHSILPKLSQKISLKTGAFLLPRTSEEESRYHGAKIQYNLKEEDLVSAKDPNSGRDGFFFSKAICLSPPQLIEALRMQCGEFLSIEYDTEINKYVSPDISSIKWKDTEINFKYLIFAQANEMKSFGCLDWLPFRKVRGQIVLLPKRKALSHLSCAYLFGDYLTPDLGHGSVLGASFDEYHFDESPRESETIEFLHSARKNLPFLEETIDELLKTKESILPRVSFRSQSQDRRPSFGILPNAKLLQRIQNELPKPQQVKNIEIPRFQNTFLLGSLGSRGLTHALLAGEWIVKSIYNELSSEEESIFKEFLPERFLIRAWKQGRLFA</sequence>
<dbReference type="EMBL" id="BFBB01000005">
    <property type="protein sequence ID" value="GBF50516.1"/>
    <property type="molecule type" value="Genomic_DNA"/>
</dbReference>
<keyword evidence="8" id="KW-0560">Oxidoreductase</keyword>
<dbReference type="InterPro" id="IPR017610">
    <property type="entry name" value="tRNA_S-uridine_synth_MnmC_C"/>
</dbReference>
<keyword evidence="3" id="KW-0285">Flavoprotein</keyword>
<dbReference type="GO" id="GO:0016645">
    <property type="term" value="F:oxidoreductase activity, acting on the CH-NH group of donors"/>
    <property type="evidence" value="ECO:0007669"/>
    <property type="project" value="InterPro"/>
</dbReference>
<dbReference type="AlphaFoldDB" id="A0A2P2E137"/>
<keyword evidence="4" id="KW-0808">Transferase</keyword>
<dbReference type="Proteomes" id="UP000245133">
    <property type="component" value="Unassembled WGS sequence"/>
</dbReference>
<dbReference type="GO" id="GO:0008033">
    <property type="term" value="P:tRNA processing"/>
    <property type="evidence" value="ECO:0007669"/>
    <property type="project" value="UniProtKB-KW"/>
</dbReference>
<evidence type="ECO:0000256" key="9">
    <source>
        <dbReference type="ARBA" id="ARBA00023268"/>
    </source>
</evidence>
<evidence type="ECO:0000256" key="7">
    <source>
        <dbReference type="ARBA" id="ARBA00022827"/>
    </source>
</evidence>
<dbReference type="InterPro" id="IPR006076">
    <property type="entry name" value="FAD-dep_OxRdtase"/>
</dbReference>
<keyword evidence="5" id="KW-0949">S-adenosyl-L-methionine</keyword>
<keyword evidence="10" id="KW-0472">Membrane</keyword>
<dbReference type="NCBIfam" id="TIGR03197">
    <property type="entry name" value="MnmC_Cterm"/>
    <property type="match status" value="1"/>
</dbReference>
<dbReference type="GO" id="GO:0032259">
    <property type="term" value="P:methylation"/>
    <property type="evidence" value="ECO:0007669"/>
    <property type="project" value="UniProtKB-KW"/>
</dbReference>
<reference evidence="12 13" key="1">
    <citation type="submission" date="2018-02" db="EMBL/GenBank/DDBJ databases">
        <title>Novel Leptospira species isolated from soil and water in Japan.</title>
        <authorList>
            <person name="Nakao R."/>
            <person name="Masuzawa T."/>
        </authorList>
    </citation>
    <scope>NUCLEOTIDE SEQUENCE [LARGE SCALE GENOMIC DNA]</scope>
    <source>
        <strain evidence="12 13">YH101</strain>
    </source>
</reference>
<keyword evidence="9" id="KW-0511">Multifunctional enzyme</keyword>
<dbReference type="Pfam" id="PF01266">
    <property type="entry name" value="DAO"/>
    <property type="match status" value="1"/>
</dbReference>
<feature type="domain" description="FAD dependent oxidoreductase" evidence="11">
    <location>
        <begin position="8"/>
        <end position="363"/>
    </location>
</feature>
<dbReference type="GO" id="GO:0005737">
    <property type="term" value="C:cytoplasm"/>
    <property type="evidence" value="ECO:0007669"/>
    <property type="project" value="TreeGrafter"/>
</dbReference>
<evidence type="ECO:0000256" key="4">
    <source>
        <dbReference type="ARBA" id="ARBA00022679"/>
    </source>
</evidence>
<evidence type="ECO:0000313" key="13">
    <source>
        <dbReference type="Proteomes" id="UP000245133"/>
    </source>
</evidence>
<feature type="transmembrane region" description="Helical" evidence="10">
    <location>
        <begin position="6"/>
        <end position="25"/>
    </location>
</feature>
<dbReference type="InterPro" id="IPR036188">
    <property type="entry name" value="FAD/NAD-bd_sf"/>
</dbReference>
<dbReference type="SUPFAM" id="SSF51905">
    <property type="entry name" value="FAD/NAD(P)-binding domain"/>
    <property type="match status" value="1"/>
</dbReference>
<dbReference type="Gene3D" id="3.30.9.10">
    <property type="entry name" value="D-Amino Acid Oxidase, subunit A, domain 2"/>
    <property type="match status" value="1"/>
</dbReference>
<dbReference type="PANTHER" id="PTHR13847">
    <property type="entry name" value="SARCOSINE DEHYDROGENASE-RELATED"/>
    <property type="match status" value="1"/>
</dbReference>
<dbReference type="RefSeq" id="WP_108976438.1">
    <property type="nucleotide sequence ID" value="NZ_BFBB01000005.1"/>
</dbReference>
<evidence type="ECO:0000256" key="2">
    <source>
        <dbReference type="ARBA" id="ARBA00022603"/>
    </source>
</evidence>
<protein>
    <submittedName>
        <fullName evidence="12">tRNA U-34 5-methylaminomethyl-2-thiouridine biosynthesis protein MnmC</fullName>
    </submittedName>
</protein>
<evidence type="ECO:0000256" key="10">
    <source>
        <dbReference type="SAM" id="Phobius"/>
    </source>
</evidence>
<keyword evidence="13" id="KW-1185">Reference proteome</keyword>
<comment type="caution">
    <text evidence="12">The sequence shown here is derived from an EMBL/GenBank/DDBJ whole genome shotgun (WGS) entry which is preliminary data.</text>
</comment>
<dbReference type="GO" id="GO:0008168">
    <property type="term" value="F:methyltransferase activity"/>
    <property type="evidence" value="ECO:0007669"/>
    <property type="project" value="UniProtKB-KW"/>
</dbReference>
<proteinExistence type="predicted"/>
<evidence type="ECO:0000313" key="12">
    <source>
        <dbReference type="EMBL" id="GBF50516.1"/>
    </source>
</evidence>
<dbReference type="OrthoDB" id="342348at2"/>
<keyword evidence="1" id="KW-0963">Cytoplasm</keyword>
<evidence type="ECO:0000259" key="11">
    <source>
        <dbReference type="Pfam" id="PF01266"/>
    </source>
</evidence>
<evidence type="ECO:0000256" key="6">
    <source>
        <dbReference type="ARBA" id="ARBA00022694"/>
    </source>
</evidence>
<name>A0A2P2E137_9LEPT</name>
<keyword evidence="2" id="KW-0489">Methyltransferase</keyword>
<evidence type="ECO:0000256" key="1">
    <source>
        <dbReference type="ARBA" id="ARBA00022490"/>
    </source>
</evidence>
<keyword evidence="10" id="KW-0812">Transmembrane</keyword>
<accession>A0A2P2E137</accession>
<keyword evidence="7" id="KW-0274">FAD</keyword>
<keyword evidence="10" id="KW-1133">Transmembrane helix</keyword>
<keyword evidence="6" id="KW-0819">tRNA processing</keyword>
<dbReference type="Gene3D" id="3.50.50.60">
    <property type="entry name" value="FAD/NAD(P)-binding domain"/>
    <property type="match status" value="1"/>
</dbReference>
<evidence type="ECO:0000256" key="5">
    <source>
        <dbReference type="ARBA" id="ARBA00022691"/>
    </source>
</evidence>
<evidence type="ECO:0000256" key="8">
    <source>
        <dbReference type="ARBA" id="ARBA00023002"/>
    </source>
</evidence>
<gene>
    <name evidence="12" type="primary">mnmC</name>
    <name evidence="12" type="ORF">LPTSP4_20420</name>
</gene>
<organism evidence="12 13">
    <name type="scientific">Leptospira ryugenii</name>
    <dbReference type="NCBI Taxonomy" id="1917863"/>
    <lineage>
        <taxon>Bacteria</taxon>
        <taxon>Pseudomonadati</taxon>
        <taxon>Spirochaetota</taxon>
        <taxon>Spirochaetia</taxon>
        <taxon>Leptospirales</taxon>
        <taxon>Leptospiraceae</taxon>
        <taxon>Leptospira</taxon>
    </lineage>
</organism>
<dbReference type="PANTHER" id="PTHR13847:SF283">
    <property type="entry name" value="TRNA 5-METHYLAMINOMETHYL-2-THIOURIDINE BIOSYNTHESIS BIFUNCTIONAL PROTEIN MNMC"/>
    <property type="match status" value="1"/>
</dbReference>
<evidence type="ECO:0000256" key="3">
    <source>
        <dbReference type="ARBA" id="ARBA00022630"/>
    </source>
</evidence>